<organism evidence="4 5">
    <name type="scientific">Treponema medium ATCC 700293</name>
    <dbReference type="NCBI Taxonomy" id="1125700"/>
    <lineage>
        <taxon>Bacteria</taxon>
        <taxon>Pseudomonadati</taxon>
        <taxon>Spirochaetota</taxon>
        <taxon>Spirochaetia</taxon>
        <taxon>Spirochaetales</taxon>
        <taxon>Treponemataceae</taxon>
        <taxon>Treponema</taxon>
    </lineage>
</organism>
<name>A0AA87NSJ2_TREMD</name>
<feature type="compositionally biased region" description="Polar residues" evidence="3">
    <location>
        <begin position="129"/>
        <end position="158"/>
    </location>
</feature>
<feature type="coiled-coil region" evidence="2">
    <location>
        <begin position="7"/>
        <end position="48"/>
    </location>
</feature>
<gene>
    <name evidence="4" type="ORF">HMPREF9195_00958</name>
</gene>
<reference evidence="4 5" key="1">
    <citation type="submission" date="2013-04" db="EMBL/GenBank/DDBJ databases">
        <title>The Genome Sequence of Treponema medium ATCC 700293.</title>
        <authorList>
            <consortium name="The Broad Institute Genomics Platform"/>
            <person name="Earl A."/>
            <person name="Ward D."/>
            <person name="Feldgarden M."/>
            <person name="Gevers D."/>
            <person name="Leonetti C."/>
            <person name="Blanton J.M."/>
            <person name="Dewhirst F.E."/>
            <person name="Izard J."/>
            <person name="Walker B."/>
            <person name="Young S."/>
            <person name="Zeng Q."/>
            <person name="Gargeya S."/>
            <person name="Fitzgerald M."/>
            <person name="Haas B."/>
            <person name="Abouelleil A."/>
            <person name="Allen A.W."/>
            <person name="Alvarado L."/>
            <person name="Arachchi H.M."/>
            <person name="Berlin A.M."/>
            <person name="Chapman S.B."/>
            <person name="Gainer-Dewar J."/>
            <person name="Goldberg J."/>
            <person name="Griggs A."/>
            <person name="Gujja S."/>
            <person name="Hansen M."/>
            <person name="Howarth C."/>
            <person name="Imamovic A."/>
            <person name="Ireland A."/>
            <person name="Larimer J."/>
            <person name="McCowan C."/>
            <person name="Murphy C."/>
            <person name="Pearson M."/>
            <person name="Poon T.W."/>
            <person name="Priest M."/>
            <person name="Roberts A."/>
            <person name="Saif S."/>
            <person name="Shea T."/>
            <person name="Sisk P."/>
            <person name="Sykes S."/>
            <person name="Wortman J."/>
            <person name="Nusbaum C."/>
            <person name="Birren B."/>
        </authorList>
    </citation>
    <scope>NUCLEOTIDE SEQUENCE [LARGE SCALE GENOMIC DNA]</scope>
    <source>
        <strain evidence="4 5">ATCC 700293</strain>
    </source>
</reference>
<protein>
    <recommendedName>
        <fullName evidence="6">Cell division protein ZapB</fullName>
    </recommendedName>
</protein>
<dbReference type="Proteomes" id="UP000014634">
    <property type="component" value="Unassembled WGS sequence"/>
</dbReference>
<dbReference type="InterPro" id="IPR009252">
    <property type="entry name" value="Cell_div_ZapB"/>
</dbReference>
<accession>A0AA87NSJ2</accession>
<evidence type="ECO:0000313" key="5">
    <source>
        <dbReference type="Proteomes" id="UP000014634"/>
    </source>
</evidence>
<keyword evidence="1 2" id="KW-0175">Coiled coil</keyword>
<dbReference type="AlphaFoldDB" id="A0AA87NSJ2"/>
<feature type="region of interest" description="Disordered" evidence="3">
    <location>
        <begin position="96"/>
        <end position="158"/>
    </location>
</feature>
<dbReference type="Pfam" id="PF06005">
    <property type="entry name" value="ZapB"/>
    <property type="match status" value="1"/>
</dbReference>
<proteinExistence type="predicted"/>
<evidence type="ECO:0000256" key="2">
    <source>
        <dbReference type="SAM" id="Coils"/>
    </source>
</evidence>
<feature type="compositionally biased region" description="Polar residues" evidence="3">
    <location>
        <begin position="97"/>
        <end position="114"/>
    </location>
</feature>
<evidence type="ECO:0000313" key="4">
    <source>
        <dbReference type="EMBL" id="EPF29176.1"/>
    </source>
</evidence>
<evidence type="ECO:0000256" key="1">
    <source>
        <dbReference type="ARBA" id="ARBA00023054"/>
    </source>
</evidence>
<dbReference type="EMBL" id="ATFE01000006">
    <property type="protein sequence ID" value="EPF29176.1"/>
    <property type="molecule type" value="Genomic_DNA"/>
</dbReference>
<dbReference type="RefSeq" id="WP_016522920.1">
    <property type="nucleotide sequence ID" value="NZ_KE332517.1"/>
</dbReference>
<dbReference type="GO" id="GO:0043093">
    <property type="term" value="P:FtsZ-dependent cytokinesis"/>
    <property type="evidence" value="ECO:0007669"/>
    <property type="project" value="InterPro"/>
</dbReference>
<sequence length="158" mass="17325">MLNLDQIKQLEARVSKAIELMQTLKDENDLLKLELHDRQKRIEELENIVLVFKNDQAKIEEGIINALNHLSAFEDTVYQAANSTATSAIYGTAPAANESSISDAAETQTETSAPVVTEQPEPIADEPTETQAPVSTPETAVQSAPQEPVNHSNQLDIF</sequence>
<evidence type="ECO:0008006" key="6">
    <source>
        <dbReference type="Google" id="ProtNLM"/>
    </source>
</evidence>
<dbReference type="GO" id="GO:0005737">
    <property type="term" value="C:cytoplasm"/>
    <property type="evidence" value="ECO:0007669"/>
    <property type="project" value="InterPro"/>
</dbReference>
<dbReference type="GO" id="GO:0090529">
    <property type="term" value="P:cell septum assembly"/>
    <property type="evidence" value="ECO:0007669"/>
    <property type="project" value="InterPro"/>
</dbReference>
<comment type="caution">
    <text evidence="4">The sequence shown here is derived from an EMBL/GenBank/DDBJ whole genome shotgun (WGS) entry which is preliminary data.</text>
</comment>
<evidence type="ECO:0000256" key="3">
    <source>
        <dbReference type="SAM" id="MobiDB-lite"/>
    </source>
</evidence>